<sequence>MATLPSSACGWLRTGCGGAPVARPLPPLPPPPVGVVAAEDDDVAGGGVCDTVAVFSCTAIDWAGGDTRTTQYNVGRNRQFALTVLKSLSAEESVASHACLDPRLASPAEISVETRREVVTLTVMRLWNVNQKQPLALSFELSYGRGLCDQRVLTTKCHLLDCAADIQVLKHRLSKGYNGWQMMLQGGTWPGGATPLPGTQHSRVLISGFACAKAHTAKP</sequence>
<dbReference type="Proteomes" id="UP001219518">
    <property type="component" value="Unassembled WGS sequence"/>
</dbReference>
<comment type="caution">
    <text evidence="1">The sequence shown here is derived from an EMBL/GenBank/DDBJ whole genome shotgun (WGS) entry which is preliminary data.</text>
</comment>
<proteinExistence type="predicted"/>
<accession>A0AAE1LA30</accession>
<evidence type="ECO:0000313" key="2">
    <source>
        <dbReference type="Proteomes" id="UP001219518"/>
    </source>
</evidence>
<keyword evidence="2" id="KW-1185">Reference proteome</keyword>
<reference evidence="1" key="2">
    <citation type="journal article" date="2023" name="BMC Genomics">
        <title>Pest status, molecular evolution, and epigenetic factors derived from the genome assembly of Frankliniella fusca, a thysanopteran phytovirus vector.</title>
        <authorList>
            <person name="Catto M.A."/>
            <person name="Labadie P.E."/>
            <person name="Jacobson A.L."/>
            <person name="Kennedy G.G."/>
            <person name="Srinivasan R."/>
            <person name="Hunt B.G."/>
        </authorList>
    </citation>
    <scope>NUCLEOTIDE SEQUENCE</scope>
    <source>
        <strain evidence="1">PL_HMW_Pooled</strain>
    </source>
</reference>
<dbReference type="AlphaFoldDB" id="A0AAE1LA30"/>
<reference evidence="1" key="1">
    <citation type="submission" date="2021-07" db="EMBL/GenBank/DDBJ databases">
        <authorList>
            <person name="Catto M.A."/>
            <person name="Jacobson A."/>
            <person name="Kennedy G."/>
            <person name="Labadie P."/>
            <person name="Hunt B.G."/>
            <person name="Srinivasan R."/>
        </authorList>
    </citation>
    <scope>NUCLEOTIDE SEQUENCE</scope>
    <source>
        <strain evidence="1">PL_HMW_Pooled</strain>
        <tissue evidence="1">Head</tissue>
    </source>
</reference>
<evidence type="ECO:0000313" key="1">
    <source>
        <dbReference type="EMBL" id="KAK3912366.1"/>
    </source>
</evidence>
<protein>
    <submittedName>
        <fullName evidence="1">7-cyano-7-deazaguanine synthase</fullName>
    </submittedName>
</protein>
<dbReference type="EMBL" id="JAHWGI010000292">
    <property type="protein sequence ID" value="KAK3912366.1"/>
    <property type="molecule type" value="Genomic_DNA"/>
</dbReference>
<gene>
    <name evidence="1" type="ORF">KUF71_021936</name>
</gene>
<organism evidence="1 2">
    <name type="scientific">Frankliniella fusca</name>
    <dbReference type="NCBI Taxonomy" id="407009"/>
    <lineage>
        <taxon>Eukaryota</taxon>
        <taxon>Metazoa</taxon>
        <taxon>Ecdysozoa</taxon>
        <taxon>Arthropoda</taxon>
        <taxon>Hexapoda</taxon>
        <taxon>Insecta</taxon>
        <taxon>Pterygota</taxon>
        <taxon>Neoptera</taxon>
        <taxon>Paraneoptera</taxon>
        <taxon>Thysanoptera</taxon>
        <taxon>Terebrantia</taxon>
        <taxon>Thripoidea</taxon>
        <taxon>Thripidae</taxon>
        <taxon>Frankliniella</taxon>
    </lineage>
</organism>
<name>A0AAE1LA30_9NEOP</name>